<evidence type="ECO:0000313" key="3">
    <source>
        <dbReference type="EMBL" id="RMZ72088.1"/>
    </source>
</evidence>
<dbReference type="AlphaFoldDB" id="A0A3M7MCB8"/>
<dbReference type="PANTHER" id="PTHR39460:SF1">
    <property type="entry name" value="C6 TRANSCRIPTION FACTOR"/>
    <property type="match status" value="1"/>
</dbReference>
<keyword evidence="4" id="KW-1185">Reference proteome</keyword>
<dbReference type="InterPro" id="IPR056146">
    <property type="entry name" value="DUF7729"/>
</dbReference>
<keyword evidence="1" id="KW-1133">Transmembrane helix</keyword>
<keyword evidence="1" id="KW-0472">Membrane</keyword>
<feature type="transmembrane region" description="Helical" evidence="1">
    <location>
        <begin position="358"/>
        <end position="377"/>
    </location>
</feature>
<protein>
    <submittedName>
        <fullName evidence="3">C6 transcription factor</fullName>
    </submittedName>
</protein>
<dbReference type="PANTHER" id="PTHR39460">
    <property type="entry name" value="EXPRESSED PROTEIN"/>
    <property type="match status" value="1"/>
</dbReference>
<name>A0A3M7MCB8_9PLEO</name>
<accession>A0A3M7MCB8</accession>
<evidence type="ECO:0000256" key="1">
    <source>
        <dbReference type="SAM" id="Phobius"/>
    </source>
</evidence>
<evidence type="ECO:0000259" key="2">
    <source>
        <dbReference type="Pfam" id="PF24855"/>
    </source>
</evidence>
<dbReference type="Proteomes" id="UP000265663">
    <property type="component" value="Unassembled WGS sequence"/>
</dbReference>
<feature type="domain" description="DUF7729" evidence="2">
    <location>
        <begin position="143"/>
        <end position="346"/>
    </location>
</feature>
<organism evidence="3 4">
    <name type="scientific">Pyrenophora seminiperda CCB06</name>
    <dbReference type="NCBI Taxonomy" id="1302712"/>
    <lineage>
        <taxon>Eukaryota</taxon>
        <taxon>Fungi</taxon>
        <taxon>Dikarya</taxon>
        <taxon>Ascomycota</taxon>
        <taxon>Pezizomycotina</taxon>
        <taxon>Dothideomycetes</taxon>
        <taxon>Pleosporomycetidae</taxon>
        <taxon>Pleosporales</taxon>
        <taxon>Pleosporineae</taxon>
        <taxon>Pleosporaceae</taxon>
        <taxon>Pyrenophora</taxon>
    </lineage>
</organism>
<reference evidence="3 4" key="1">
    <citation type="journal article" date="2014" name="PLoS ONE">
        <title>De novo Genome Assembly of the Fungal Plant Pathogen Pyrenophora semeniperda.</title>
        <authorList>
            <person name="Soliai M.M."/>
            <person name="Meyer S.E."/>
            <person name="Udall J.A."/>
            <person name="Elzinga D.E."/>
            <person name="Hermansen R.A."/>
            <person name="Bodily P.M."/>
            <person name="Hart A.A."/>
            <person name="Coleman C.E."/>
        </authorList>
    </citation>
    <scope>NUCLEOTIDE SEQUENCE [LARGE SCALE GENOMIC DNA]</scope>
    <source>
        <strain evidence="3 4">CCB06</strain>
        <tissue evidence="3">Mycelium</tissue>
    </source>
</reference>
<dbReference type="Pfam" id="PF24855">
    <property type="entry name" value="DUF7729"/>
    <property type="match status" value="1"/>
</dbReference>
<proteinExistence type="predicted"/>
<dbReference type="OrthoDB" id="2564812at2759"/>
<sequence length="378" mass="41138">MASQCFDKCPSVATLSHHRPLPTRKRQHENRCCRVPVYLRVSPHLRFNSCALFMFLIIVFLSCGSLAAPILEAETHGDRPAFRAEDDDLAWRKPALYLDSSPPPPLLMPPLQIDDDATNHDPSSLSKRAIKTDPTAAATDFNIPRAFDTGLSSNFSSSCANFLHTLRQSQDFNSCDPFSLLIQTSSGFFDASKSTLRITQTLDATCGVDSTKCKTIMDSFAIQLLKDTACKSDYKSDNPVVLQAYNGLIAYQPAYKASCLHDSGGNYCFADAVSNTSSPGDAYPYYLPIGQQLPGGSRPTCNSCLQQAMGVFAVYSNNATQPISKTYTSAAQQISIACGSNFVNVTAAPLKGAAAPTMSTTFTPTITLFLMFVLFFFH</sequence>
<feature type="transmembrane region" description="Helical" evidence="1">
    <location>
        <begin position="50"/>
        <end position="71"/>
    </location>
</feature>
<keyword evidence="1" id="KW-0812">Transmembrane</keyword>
<dbReference type="EMBL" id="KE747829">
    <property type="protein sequence ID" value="RMZ72088.1"/>
    <property type="molecule type" value="Genomic_DNA"/>
</dbReference>
<evidence type="ECO:0000313" key="4">
    <source>
        <dbReference type="Proteomes" id="UP000265663"/>
    </source>
</evidence>
<gene>
    <name evidence="3" type="ORF">GMOD_00007082</name>
</gene>